<dbReference type="Proteomes" id="UP000679220">
    <property type="component" value="Unassembled WGS sequence"/>
</dbReference>
<proteinExistence type="predicted"/>
<keyword evidence="4" id="KW-1185">Reference proteome</keyword>
<protein>
    <submittedName>
        <fullName evidence="3">PEGA domain-containing protein</fullName>
    </submittedName>
</protein>
<dbReference type="RefSeq" id="WP_212188602.1">
    <property type="nucleotide sequence ID" value="NZ_JAGTAR010000004.1"/>
</dbReference>
<dbReference type="AlphaFoldDB" id="A0A941F3K6"/>
<accession>A0A941F3K6</accession>
<reference evidence="3" key="1">
    <citation type="journal article" date="2018" name="Int. J. Syst. Evol. Microbiol.">
        <title>Carboxylicivirga sediminis sp. nov., isolated from coastal sediment.</title>
        <authorList>
            <person name="Wang F.Q."/>
            <person name="Ren L.H."/>
            <person name="Zou R.J."/>
            <person name="Sun Y.Z."/>
            <person name="Liu X.J."/>
            <person name="Jiang F."/>
            <person name="Liu L.J."/>
        </authorList>
    </citation>
    <scope>NUCLEOTIDE SEQUENCE</scope>
    <source>
        <strain evidence="3">JR1</strain>
    </source>
</reference>
<evidence type="ECO:0000256" key="1">
    <source>
        <dbReference type="SAM" id="SignalP"/>
    </source>
</evidence>
<feature type="chain" id="PRO_5036999046" evidence="1">
    <location>
        <begin position="28"/>
        <end position="350"/>
    </location>
</feature>
<dbReference type="EMBL" id="JAGTAR010000004">
    <property type="protein sequence ID" value="MBR8534695.1"/>
    <property type="molecule type" value="Genomic_DNA"/>
</dbReference>
<feature type="signal peptide" evidence="1">
    <location>
        <begin position="1"/>
        <end position="27"/>
    </location>
</feature>
<name>A0A941F3K6_9BACT</name>
<keyword evidence="1" id="KW-0732">Signal</keyword>
<gene>
    <name evidence="3" type="ORF">KDU71_03920</name>
</gene>
<sequence>MKRNSLKSIYKKWLVGMLALLLMNACKNDNDIDETIDAQLKGRPVQKASVFVTAPEDGAAIYIDGVYTGLNTPATVNVEVGTHDIGVGLESAVQYLRRSIEITDVSSSVDLTLSEQDLVAPKTWRALFVGVNQVTNGSCVTSYTTEQLNQAYDFFQWSFNDVVEPWSYNTMDWEFVRRDISDELVQLSSDNLITPSVLESYMPDINVGEYDLVVTFFRGEQADCSIAGFIGIAWYDVTALYSQSSYYTIRYYDDLEGMIQYSLENDPGVFIHEWLHTVAELFYPAQGVRVPSFRGQVVHAAERYGYVHPWMNWYKDIIRGQVEERDGFSGIGPDAFLKCSVSESALGQCQ</sequence>
<comment type="caution">
    <text evidence="3">The sequence shown here is derived from an EMBL/GenBank/DDBJ whole genome shotgun (WGS) entry which is preliminary data.</text>
</comment>
<dbReference type="Pfam" id="PF08308">
    <property type="entry name" value="PEGA"/>
    <property type="match status" value="1"/>
</dbReference>
<reference evidence="3" key="2">
    <citation type="submission" date="2021-04" db="EMBL/GenBank/DDBJ databases">
        <authorList>
            <person name="Zhang T."/>
            <person name="Zhang Y."/>
            <person name="Lu D."/>
            <person name="Zuo D."/>
            <person name="Du Z."/>
        </authorList>
    </citation>
    <scope>NUCLEOTIDE SEQUENCE</scope>
    <source>
        <strain evidence="3">JR1</strain>
    </source>
</reference>
<evidence type="ECO:0000313" key="3">
    <source>
        <dbReference type="EMBL" id="MBR8534695.1"/>
    </source>
</evidence>
<evidence type="ECO:0000313" key="4">
    <source>
        <dbReference type="Proteomes" id="UP000679220"/>
    </source>
</evidence>
<feature type="domain" description="PEGA" evidence="2">
    <location>
        <begin position="49"/>
        <end position="113"/>
    </location>
</feature>
<organism evidence="3 4">
    <name type="scientific">Carboxylicivirga sediminis</name>
    <dbReference type="NCBI Taxonomy" id="2006564"/>
    <lineage>
        <taxon>Bacteria</taxon>
        <taxon>Pseudomonadati</taxon>
        <taxon>Bacteroidota</taxon>
        <taxon>Bacteroidia</taxon>
        <taxon>Marinilabiliales</taxon>
        <taxon>Marinilabiliaceae</taxon>
        <taxon>Carboxylicivirga</taxon>
    </lineage>
</organism>
<dbReference type="InterPro" id="IPR013229">
    <property type="entry name" value="PEGA"/>
</dbReference>
<evidence type="ECO:0000259" key="2">
    <source>
        <dbReference type="Pfam" id="PF08308"/>
    </source>
</evidence>